<keyword evidence="10 15" id="KW-0862">Zinc</keyword>
<dbReference type="EMBL" id="SWFS01000566">
    <property type="protein sequence ID" value="KAA8897397.1"/>
    <property type="molecule type" value="Genomic_DNA"/>
</dbReference>
<comment type="function">
    <text evidence="2">Aminopeptidase that preferentially cleaves di- and tripeptides. Also has low epoxide hydrolase activity (in vitro). Can hydrolyze the epoxide leukotriene LTA(4) but it forms preferentially 5,6-dihydroxy-7,9,11,14-eicosatetraenoic acid rather than the cytokine leukotriene B(4) as the product compared to the homologous mammalian enzyme (in vitro).</text>
</comment>
<comment type="cofactor">
    <cofactor evidence="15 16">
        <name>Zn(2+)</name>
        <dbReference type="ChEBI" id="CHEBI:29105"/>
    </cofactor>
    <text evidence="15 16">Binds 1 zinc ion per subunit.</text>
</comment>
<feature type="binding site" evidence="14">
    <location>
        <begin position="585"/>
        <end position="587"/>
    </location>
    <ligand>
        <name>a peptide</name>
        <dbReference type="ChEBI" id="CHEBI:60466"/>
    </ligand>
</feature>
<evidence type="ECO:0000256" key="12">
    <source>
        <dbReference type="ARBA" id="ARBA00023242"/>
    </source>
</evidence>
<dbReference type="InterPro" id="IPR034015">
    <property type="entry name" value="M1_LTA4H"/>
</dbReference>
<proteinExistence type="inferred from homology"/>
<feature type="binding site" evidence="15">
    <location>
        <position position="306"/>
    </location>
    <ligand>
        <name>Zn(2+)</name>
        <dbReference type="ChEBI" id="CHEBI:29105"/>
        <note>catalytic</note>
    </ligand>
</feature>
<dbReference type="InterPro" id="IPR038502">
    <property type="entry name" value="M1_LTA-4_hydro/amino_C_sf"/>
</dbReference>
<dbReference type="FunFam" id="2.60.40.1730:FF:000004">
    <property type="entry name" value="Leukotriene A(4) hydrolase"/>
    <property type="match status" value="1"/>
</dbReference>
<keyword evidence="12" id="KW-0539">Nucleus</keyword>
<dbReference type="Proteomes" id="UP000761534">
    <property type="component" value="Unassembled WGS sequence"/>
</dbReference>
<feature type="binding site" evidence="15">
    <location>
        <position position="329"/>
    </location>
    <ligand>
        <name>Zn(2+)</name>
        <dbReference type="ChEBI" id="CHEBI:29105"/>
        <note>catalytic</note>
    </ligand>
</feature>
<dbReference type="Gene3D" id="2.60.40.1730">
    <property type="entry name" value="tricorn interacting facor f3 domain"/>
    <property type="match status" value="1"/>
</dbReference>
<dbReference type="AlphaFoldDB" id="A0A642UE52"/>
<dbReference type="EC" id="3.3.2.10" evidence="16"/>
<dbReference type="GO" id="GO:0006508">
    <property type="term" value="P:proteolysis"/>
    <property type="evidence" value="ECO:0007669"/>
    <property type="project" value="UniProtKB-KW"/>
</dbReference>
<evidence type="ECO:0000256" key="5">
    <source>
        <dbReference type="ARBA" id="ARBA00010136"/>
    </source>
</evidence>
<evidence type="ECO:0000256" key="4">
    <source>
        <dbReference type="ARBA" id="ARBA00004496"/>
    </source>
</evidence>
<evidence type="ECO:0000259" key="17">
    <source>
        <dbReference type="SMART" id="SM01263"/>
    </source>
</evidence>
<comment type="similarity">
    <text evidence="5 16">Belongs to the peptidase M1 family.</text>
</comment>
<evidence type="ECO:0000256" key="14">
    <source>
        <dbReference type="PIRSR" id="PIRSR612777-2"/>
    </source>
</evidence>
<dbReference type="SUPFAM" id="SSF55486">
    <property type="entry name" value="Metalloproteases ('zincins'), catalytic domain"/>
    <property type="match status" value="1"/>
</dbReference>
<evidence type="ECO:0000313" key="19">
    <source>
        <dbReference type="Proteomes" id="UP000761534"/>
    </source>
</evidence>
<dbReference type="InterPro" id="IPR027268">
    <property type="entry name" value="Peptidase_M4/M1_CTD_sf"/>
</dbReference>
<dbReference type="FunFam" id="1.10.390.10:FF:000009">
    <property type="entry name" value="Leukotriene A(4) hydrolase"/>
    <property type="match status" value="1"/>
</dbReference>
<dbReference type="InterPro" id="IPR016024">
    <property type="entry name" value="ARM-type_fold"/>
</dbReference>
<evidence type="ECO:0000256" key="2">
    <source>
        <dbReference type="ARBA" id="ARBA00002142"/>
    </source>
</evidence>
<dbReference type="FunFam" id="1.25.40.320:FF:000001">
    <property type="entry name" value="Leukotriene A(4) hydrolase"/>
    <property type="match status" value="1"/>
</dbReference>
<keyword evidence="6 16" id="KW-0963">Cytoplasm</keyword>
<dbReference type="Pfam" id="PF01433">
    <property type="entry name" value="Peptidase_M1"/>
    <property type="match status" value="1"/>
</dbReference>
<dbReference type="FunFam" id="3.30.2010.30:FF:000001">
    <property type="entry name" value="Leukotriene A(4) hydrolase"/>
    <property type="match status" value="1"/>
</dbReference>
<dbReference type="GO" id="GO:0005634">
    <property type="term" value="C:nucleus"/>
    <property type="evidence" value="ECO:0007669"/>
    <property type="project" value="UniProtKB-SubCell"/>
</dbReference>
<evidence type="ECO:0000256" key="10">
    <source>
        <dbReference type="ARBA" id="ARBA00022833"/>
    </source>
</evidence>
<dbReference type="InterPro" id="IPR042097">
    <property type="entry name" value="Aminopeptidase_N-like_N_sf"/>
</dbReference>
<gene>
    <name evidence="18" type="ORF">TRICI_006741</name>
</gene>
<dbReference type="InterPro" id="IPR001930">
    <property type="entry name" value="Peptidase_M1"/>
</dbReference>
<comment type="caution">
    <text evidence="18">The sequence shown here is derived from an EMBL/GenBank/DDBJ whole genome shotgun (WGS) entry which is preliminary data.</text>
</comment>
<dbReference type="OrthoDB" id="79562at2759"/>
<comment type="catalytic activity">
    <reaction evidence="1 16">
        <text>an epoxide + H2O = an ethanediol</text>
        <dbReference type="Rhea" id="RHEA:19037"/>
        <dbReference type="ChEBI" id="CHEBI:15377"/>
        <dbReference type="ChEBI" id="CHEBI:32955"/>
        <dbReference type="ChEBI" id="CHEBI:140594"/>
        <dbReference type="EC" id="3.3.2.10"/>
    </reaction>
</comment>
<dbReference type="GO" id="GO:0005829">
    <property type="term" value="C:cytosol"/>
    <property type="evidence" value="ECO:0007669"/>
    <property type="project" value="TreeGrafter"/>
</dbReference>
<dbReference type="SMART" id="SM01263">
    <property type="entry name" value="Leuk-A4-hydro_C"/>
    <property type="match status" value="1"/>
</dbReference>
<evidence type="ECO:0000313" key="18">
    <source>
        <dbReference type="EMBL" id="KAA8897397.1"/>
    </source>
</evidence>
<dbReference type="VEuPathDB" id="FungiDB:TRICI_006741"/>
<feature type="active site" description="Proton donor" evidence="13">
    <location>
        <position position="396"/>
    </location>
</feature>
<comment type="subcellular location">
    <subcellularLocation>
        <location evidence="4 16">Cytoplasm</location>
    </subcellularLocation>
    <subcellularLocation>
        <location evidence="3">Nucleus</location>
    </subcellularLocation>
</comment>
<dbReference type="Pfam" id="PF09127">
    <property type="entry name" value="Leuk-A4-hydro_C"/>
    <property type="match status" value="1"/>
</dbReference>
<dbReference type="InterPro" id="IPR049980">
    <property type="entry name" value="LTA4H_cat"/>
</dbReference>
<dbReference type="InterPro" id="IPR014782">
    <property type="entry name" value="Peptidase_M1_dom"/>
</dbReference>
<evidence type="ECO:0000256" key="6">
    <source>
        <dbReference type="ARBA" id="ARBA00022490"/>
    </source>
</evidence>
<evidence type="ECO:0000256" key="9">
    <source>
        <dbReference type="ARBA" id="ARBA00022801"/>
    </source>
</evidence>
<dbReference type="Gene3D" id="1.25.40.320">
    <property type="entry name" value="Peptidase M1, leukotriene A4 hydrolase/aminopeptidase C-terminal domain"/>
    <property type="match status" value="1"/>
</dbReference>
<dbReference type="SUPFAM" id="SSF48371">
    <property type="entry name" value="ARM repeat"/>
    <property type="match status" value="1"/>
</dbReference>
<name>A0A642UE52_9ASCO</name>
<evidence type="ECO:0000256" key="15">
    <source>
        <dbReference type="PIRSR" id="PIRSR612777-3"/>
    </source>
</evidence>
<dbReference type="InterPro" id="IPR045357">
    <property type="entry name" value="Aminopeptidase_N-like_N"/>
</dbReference>
<reference evidence="18" key="1">
    <citation type="journal article" date="2019" name="G3 (Bethesda)">
        <title>Genome Assemblies of Two Rare Opportunistic Yeast Pathogens: Diutina rugosa (syn. Candida rugosa) and Trichomonascus ciferrii (syn. Candida ciferrii).</title>
        <authorList>
            <person name="Mixao V."/>
            <person name="Saus E."/>
            <person name="Hansen A.P."/>
            <person name="Lass-Florl C."/>
            <person name="Gabaldon T."/>
        </authorList>
    </citation>
    <scope>NUCLEOTIDE SEQUENCE</scope>
    <source>
        <strain evidence="18">CBS 4856</strain>
    </source>
</reference>
<feature type="binding site" evidence="14">
    <location>
        <begin position="277"/>
        <end position="282"/>
    </location>
    <ligand>
        <name>a peptide</name>
        <dbReference type="ChEBI" id="CHEBI:60466"/>
    </ligand>
</feature>
<evidence type="ECO:0000256" key="1">
    <source>
        <dbReference type="ARBA" id="ARBA00001268"/>
    </source>
</evidence>
<feature type="domain" description="Peptidase M1 leukotriene A4 hydrolase/aminopeptidase C-terminal" evidence="17">
    <location>
        <begin position="475"/>
        <end position="627"/>
    </location>
</feature>
<evidence type="ECO:0000256" key="11">
    <source>
        <dbReference type="ARBA" id="ARBA00023049"/>
    </source>
</evidence>
<dbReference type="Gene3D" id="1.10.390.10">
    <property type="entry name" value="Neutral Protease Domain 2"/>
    <property type="match status" value="1"/>
</dbReference>
<feature type="active site" description="Proton acceptor" evidence="13">
    <location>
        <position position="307"/>
    </location>
</feature>
<dbReference type="SUPFAM" id="SSF63737">
    <property type="entry name" value="Leukotriene A4 hydrolase N-terminal domain"/>
    <property type="match status" value="1"/>
</dbReference>
<protein>
    <recommendedName>
        <fullName evidence="16">Leukotriene A(4) hydrolase</fullName>
        <shortName evidence="16">LTA-4 hydrolase</shortName>
        <ecNumber evidence="16">3.3.2.10</ecNumber>
        <ecNumber evidence="16">3.4.11.-</ecNumber>
    </recommendedName>
</protein>
<dbReference type="CDD" id="cd09599">
    <property type="entry name" value="M1_LTA4H"/>
    <property type="match status" value="1"/>
</dbReference>
<dbReference type="GO" id="GO:0004177">
    <property type="term" value="F:aminopeptidase activity"/>
    <property type="evidence" value="ECO:0007669"/>
    <property type="project" value="TreeGrafter"/>
</dbReference>
<dbReference type="Gene3D" id="3.30.2010.30">
    <property type="match status" value="1"/>
</dbReference>
<dbReference type="InterPro" id="IPR015211">
    <property type="entry name" value="Peptidase_M1_C"/>
</dbReference>
<dbReference type="GO" id="GO:0008237">
    <property type="term" value="F:metallopeptidase activity"/>
    <property type="evidence" value="ECO:0007669"/>
    <property type="project" value="UniProtKB-KW"/>
</dbReference>
<dbReference type="PRINTS" id="PR00756">
    <property type="entry name" value="ALADIPTASE"/>
</dbReference>
<dbReference type="PANTHER" id="PTHR45726">
    <property type="entry name" value="LEUKOTRIENE A-4 HYDROLASE"/>
    <property type="match status" value="1"/>
</dbReference>
<evidence type="ECO:0000256" key="7">
    <source>
        <dbReference type="ARBA" id="ARBA00022670"/>
    </source>
</evidence>
<evidence type="ECO:0000256" key="16">
    <source>
        <dbReference type="RuleBase" id="RU361141"/>
    </source>
</evidence>
<dbReference type="PANTHER" id="PTHR45726:SF3">
    <property type="entry name" value="LEUKOTRIENE A-4 HYDROLASE"/>
    <property type="match status" value="1"/>
</dbReference>
<sequence>MKRPTESPERDPSTLSNYYNFSLNKTDISLKINWTNQALRGLVEFSLQNKVAGVSQFVLDSSFVNVHKVWLNGEPVEDFKIAERQEPLGSALTIKPKQDIPDSGDNLLQIEFETTEDCTALQWLSPEQTAGKKTPYLFSQCQAIHARSLFPCFDTPAVKSKYNITIQSDHPVVSSGNKAEDEKACPGVFDKEDTTAQVYKFVQSIPIPSYLFAIASGDLSSASIGPRSLVYSEPSKLDSCQYEFEADTENFIKTAESIVFPYDWKTFNVLVLPPSFPYGGMENPNITFATPTLISGDRQNVDVIAHELAHSWSGNLVTNCSWEHFWLNEGWTVYLERRIVGALHGEPHRHFSAIVGWKDLENAVANFGKTNEKYTQLIVDLKDQQDPDDAFSTVPYEKGSTFLFYLENLLGGKSVFDPFIPYYFTKFKGKSLDSYQFKDALYEYFTDHKDVLDSIDWNSWFFAPGLPPKPDFDTSIADVCYQLSNRWVETLSDSKKMDDYAKDFSSKDIESWTSTQAVVFLNSVADEFEKSSVNTQEAVKALNKVYSFASSSNAEVISRWYRLAGNAKLESEYTKLADWLGTVGRMKFVRPGFRTLKSVDAKLAQETFKKNKGFYHPICRALVEKDLKA</sequence>
<feature type="binding site" evidence="15">
    <location>
        <position position="310"/>
    </location>
    <ligand>
        <name>Zn(2+)</name>
        <dbReference type="ChEBI" id="CHEBI:29105"/>
        <note>catalytic</note>
    </ligand>
</feature>
<accession>A0A642UE52</accession>
<dbReference type="Pfam" id="PF17900">
    <property type="entry name" value="Peptidase_M1_N"/>
    <property type="match status" value="1"/>
</dbReference>
<evidence type="ECO:0000256" key="3">
    <source>
        <dbReference type="ARBA" id="ARBA00004123"/>
    </source>
</evidence>
<evidence type="ECO:0000256" key="8">
    <source>
        <dbReference type="ARBA" id="ARBA00022723"/>
    </source>
</evidence>
<keyword evidence="9 16" id="KW-0378">Hydrolase</keyword>
<dbReference type="NCBIfam" id="TIGR02411">
    <property type="entry name" value="leuko_A4_hydro"/>
    <property type="match status" value="1"/>
</dbReference>
<organism evidence="18 19">
    <name type="scientific">Trichomonascus ciferrii</name>
    <dbReference type="NCBI Taxonomy" id="44093"/>
    <lineage>
        <taxon>Eukaryota</taxon>
        <taxon>Fungi</taxon>
        <taxon>Dikarya</taxon>
        <taxon>Ascomycota</taxon>
        <taxon>Saccharomycotina</taxon>
        <taxon>Dipodascomycetes</taxon>
        <taxon>Dipodascales</taxon>
        <taxon>Trichomonascaceae</taxon>
        <taxon>Trichomonascus</taxon>
        <taxon>Trichomonascus ciferrii complex</taxon>
    </lineage>
</organism>
<keyword evidence="7 16" id="KW-0645">Protease</keyword>
<evidence type="ECO:0000256" key="13">
    <source>
        <dbReference type="PIRSR" id="PIRSR612777-1"/>
    </source>
</evidence>
<keyword evidence="11 16" id="KW-0482">Metalloprotease</keyword>
<keyword evidence="19" id="KW-1185">Reference proteome</keyword>
<dbReference type="EC" id="3.4.11.-" evidence="16"/>
<dbReference type="GO" id="GO:0008270">
    <property type="term" value="F:zinc ion binding"/>
    <property type="evidence" value="ECO:0007669"/>
    <property type="project" value="InterPro"/>
</dbReference>
<keyword evidence="8 15" id="KW-0479">Metal-binding</keyword>
<dbReference type="GO" id="GO:0004301">
    <property type="term" value="F:epoxide hydrolase activity"/>
    <property type="evidence" value="ECO:0007669"/>
    <property type="project" value="UniProtKB-EC"/>
</dbReference>
<feature type="binding site" evidence="14">
    <location>
        <begin position="140"/>
        <end position="142"/>
    </location>
    <ligand>
        <name>a peptide</name>
        <dbReference type="ChEBI" id="CHEBI:60466"/>
    </ligand>
</feature>
<dbReference type="InterPro" id="IPR012777">
    <property type="entry name" value="LTA4H"/>
</dbReference>